<organism evidence="4 5">
    <name type="scientific">Diaphorina citri</name>
    <name type="common">Asian citrus psyllid</name>
    <dbReference type="NCBI Taxonomy" id="121845"/>
    <lineage>
        <taxon>Eukaryota</taxon>
        <taxon>Metazoa</taxon>
        <taxon>Ecdysozoa</taxon>
        <taxon>Arthropoda</taxon>
        <taxon>Hexapoda</taxon>
        <taxon>Insecta</taxon>
        <taxon>Pterygota</taxon>
        <taxon>Neoptera</taxon>
        <taxon>Paraneoptera</taxon>
        <taxon>Hemiptera</taxon>
        <taxon>Sternorrhyncha</taxon>
        <taxon>Psylloidea</taxon>
        <taxon>Psyllidae</taxon>
        <taxon>Diaphorininae</taxon>
        <taxon>Diaphorina</taxon>
    </lineage>
</organism>
<dbReference type="GO" id="GO:0010257">
    <property type="term" value="P:NADH dehydrogenase complex assembly"/>
    <property type="evidence" value="ECO:0007669"/>
    <property type="project" value="TreeGrafter"/>
</dbReference>
<dbReference type="SMR" id="A0A1S3DTK5"/>
<dbReference type="GO" id="GO:0051082">
    <property type="term" value="F:unfolded protein binding"/>
    <property type="evidence" value="ECO:0007669"/>
    <property type="project" value="TreeGrafter"/>
</dbReference>
<evidence type="ECO:0000259" key="3">
    <source>
        <dbReference type="Pfam" id="PF08547"/>
    </source>
</evidence>
<dbReference type="PANTHER" id="PTHR13194:SF19">
    <property type="entry name" value="NAD(P)-BINDING ROSSMANN-FOLD SUPERFAMILY PROTEIN"/>
    <property type="match status" value="1"/>
</dbReference>
<dbReference type="PANTHER" id="PTHR13194">
    <property type="entry name" value="COMPLEX I INTERMEDIATE-ASSOCIATED PROTEIN 30"/>
    <property type="match status" value="1"/>
</dbReference>
<evidence type="ECO:0000256" key="1">
    <source>
        <dbReference type="ARBA" id="ARBA00007884"/>
    </source>
</evidence>
<dbReference type="Pfam" id="PF08547">
    <property type="entry name" value="CIA30"/>
    <property type="match status" value="1"/>
</dbReference>
<dbReference type="OMA" id="NITMFEF"/>
<dbReference type="GeneID" id="103524034"/>
<comment type="similarity">
    <text evidence="1">Belongs to the CIA30 family.</text>
</comment>
<feature type="signal peptide" evidence="2">
    <location>
        <begin position="1"/>
        <end position="25"/>
    </location>
</feature>
<dbReference type="PaxDb" id="121845-A0A1S3DTK5"/>
<dbReference type="InterPro" id="IPR039131">
    <property type="entry name" value="NDUFAF1"/>
</dbReference>
<dbReference type="AlphaFoldDB" id="A0A1S3DTK5"/>
<dbReference type="RefSeq" id="XP_008487264.1">
    <property type="nucleotide sequence ID" value="XM_008489042.3"/>
</dbReference>
<dbReference type="OrthoDB" id="426386at2759"/>
<proteinExistence type="inferred from homology"/>
<name>A0A1S3DTK5_DIACI</name>
<accession>A0A1S3DTK5</accession>
<evidence type="ECO:0000313" key="4">
    <source>
        <dbReference type="Proteomes" id="UP000079169"/>
    </source>
</evidence>
<sequence length="219" mass="25008">MDGTLIILLCFSVLFLLLRFHWSSSSSIMSRNGNTSQDVDGLFLFDFRKLSDLDHWTEESDTVREVGKSKAVFQLQKTRLFQRAIFFTLLNPQENGAGFAGCRTNTNFDFSKYEKLQVYGRAQGSNAGYKIVLRHNGLNNEPNPTYEQIFQAKPGDQFQLFDLPLTEFKPFYRGRLLPDAPALNKANITRLGLQVFGGVYMDYKQKGVSSFEIDFIRAV</sequence>
<evidence type="ECO:0000256" key="2">
    <source>
        <dbReference type="SAM" id="SignalP"/>
    </source>
</evidence>
<dbReference type="InterPro" id="IPR008979">
    <property type="entry name" value="Galactose-bd-like_sf"/>
</dbReference>
<dbReference type="InterPro" id="IPR013857">
    <property type="entry name" value="NADH-UbQ_OxRdtase-assoc_prot30"/>
</dbReference>
<dbReference type="KEGG" id="dci:103524034"/>
<evidence type="ECO:0000313" key="5">
    <source>
        <dbReference type="RefSeq" id="XP_008487264.1"/>
    </source>
</evidence>
<keyword evidence="4" id="KW-1185">Reference proteome</keyword>
<feature type="domain" description="NADH:ubiquinone oxidoreductase intermediate-associated protein 30" evidence="3">
    <location>
        <begin position="45"/>
        <end position="203"/>
    </location>
</feature>
<dbReference type="SUPFAM" id="SSF49785">
    <property type="entry name" value="Galactose-binding domain-like"/>
    <property type="match status" value="1"/>
</dbReference>
<gene>
    <name evidence="5" type="primary">LOC103524034</name>
</gene>
<reference evidence="5" key="1">
    <citation type="submission" date="2025-08" db="UniProtKB">
        <authorList>
            <consortium name="RefSeq"/>
        </authorList>
    </citation>
    <scope>IDENTIFICATION</scope>
</reference>
<protein>
    <submittedName>
        <fullName evidence="5">Uncharacterized protein C9E9.15-like</fullName>
    </submittedName>
</protein>
<feature type="chain" id="PRO_5010366778" evidence="2">
    <location>
        <begin position="26"/>
        <end position="219"/>
    </location>
</feature>
<dbReference type="STRING" id="121845.A0A1S3DTK5"/>
<keyword evidence="2" id="KW-0732">Signal</keyword>
<dbReference type="Proteomes" id="UP000079169">
    <property type="component" value="Unplaced"/>
</dbReference>